<gene>
    <name evidence="2" type="ORF">ACFLIM_42550</name>
</gene>
<dbReference type="Proteomes" id="UP001603978">
    <property type="component" value="Unassembled WGS sequence"/>
</dbReference>
<evidence type="ECO:0000313" key="2">
    <source>
        <dbReference type="EMBL" id="MFG1709866.1"/>
    </source>
</evidence>
<dbReference type="EMBL" id="JBICRM010000040">
    <property type="protein sequence ID" value="MFG1709866.1"/>
    <property type="molecule type" value="Genomic_DNA"/>
</dbReference>
<feature type="domain" description="DUF4158" evidence="1">
    <location>
        <begin position="2"/>
        <end position="65"/>
    </location>
</feature>
<dbReference type="Pfam" id="PF13700">
    <property type="entry name" value="DUF4158"/>
    <property type="match status" value="1"/>
</dbReference>
<evidence type="ECO:0000259" key="1">
    <source>
        <dbReference type="Pfam" id="PF13700"/>
    </source>
</evidence>
<dbReference type="RefSeq" id="WP_393175094.1">
    <property type="nucleotide sequence ID" value="NZ_JBICRM010000040.1"/>
</dbReference>
<accession>A0ABW7AR42</accession>
<organism evidence="2 3">
    <name type="scientific">Nonomuraea marmarensis</name>
    <dbReference type="NCBI Taxonomy" id="3351344"/>
    <lineage>
        <taxon>Bacteria</taxon>
        <taxon>Bacillati</taxon>
        <taxon>Actinomycetota</taxon>
        <taxon>Actinomycetes</taxon>
        <taxon>Streptosporangiales</taxon>
        <taxon>Streptosporangiaceae</taxon>
        <taxon>Nonomuraea</taxon>
    </lineage>
</organism>
<reference evidence="2 3" key="1">
    <citation type="submission" date="2024-10" db="EMBL/GenBank/DDBJ databases">
        <authorList>
            <person name="Topkara A.R."/>
            <person name="Saygin H."/>
        </authorList>
    </citation>
    <scope>NUCLEOTIDE SEQUENCE [LARGE SCALE GENOMIC DNA]</scope>
    <source>
        <strain evidence="2 3">M3C6</strain>
    </source>
</reference>
<comment type="caution">
    <text evidence="2">The sequence shown here is derived from an EMBL/GenBank/DDBJ whole genome shotgun (WGS) entry which is preliminary data.</text>
</comment>
<proteinExistence type="predicted"/>
<protein>
    <submittedName>
        <fullName evidence="2">DUF4158 domain-containing protein</fullName>
    </submittedName>
</protein>
<dbReference type="InterPro" id="IPR025296">
    <property type="entry name" value="DUF4158"/>
</dbReference>
<sequence>MDELIDHWTVLSDEVGLVSAKQEGTRLAFALLLKYFTQHGRFPRGRAEFPDEVVDYVARQAKTSAGSLACTTGQVGRSSVIAARSATTSAFGSARLPMATS</sequence>
<evidence type="ECO:0000313" key="3">
    <source>
        <dbReference type="Proteomes" id="UP001603978"/>
    </source>
</evidence>
<name>A0ABW7AR42_9ACTN</name>
<keyword evidence="3" id="KW-1185">Reference proteome</keyword>